<dbReference type="RefSeq" id="WP_376863004.1">
    <property type="nucleotide sequence ID" value="NZ_JBHMBL010000001.1"/>
</dbReference>
<reference evidence="2 3" key="1">
    <citation type="submission" date="2024-09" db="EMBL/GenBank/DDBJ databases">
        <authorList>
            <person name="Sun Q."/>
            <person name="Mori K."/>
        </authorList>
    </citation>
    <scope>NUCLEOTIDE SEQUENCE [LARGE SCALE GENOMIC DNA]</scope>
    <source>
        <strain evidence="2 3">JCM 14321</strain>
    </source>
</reference>
<protein>
    <submittedName>
        <fullName evidence="2">Uncharacterized protein</fullName>
    </submittedName>
</protein>
<feature type="region of interest" description="Disordered" evidence="1">
    <location>
        <begin position="41"/>
        <end position="73"/>
    </location>
</feature>
<accession>A0ABV5SPC4</accession>
<evidence type="ECO:0000256" key="1">
    <source>
        <dbReference type="SAM" id="MobiDB-lite"/>
    </source>
</evidence>
<organism evidence="2 3">
    <name type="scientific">Agromyces lapidis</name>
    <dbReference type="NCBI Taxonomy" id="279574"/>
    <lineage>
        <taxon>Bacteria</taxon>
        <taxon>Bacillati</taxon>
        <taxon>Actinomycetota</taxon>
        <taxon>Actinomycetes</taxon>
        <taxon>Micrococcales</taxon>
        <taxon>Microbacteriaceae</taxon>
        <taxon>Agromyces</taxon>
    </lineage>
</organism>
<comment type="caution">
    <text evidence="2">The sequence shown here is derived from an EMBL/GenBank/DDBJ whole genome shotgun (WGS) entry which is preliminary data.</text>
</comment>
<proteinExistence type="predicted"/>
<keyword evidence="3" id="KW-1185">Reference proteome</keyword>
<dbReference type="Proteomes" id="UP001589667">
    <property type="component" value="Unassembled WGS sequence"/>
</dbReference>
<feature type="compositionally biased region" description="Basic and acidic residues" evidence="1">
    <location>
        <begin position="45"/>
        <end position="63"/>
    </location>
</feature>
<dbReference type="EMBL" id="JBHMBL010000001">
    <property type="protein sequence ID" value="MFB9641527.1"/>
    <property type="molecule type" value="Genomic_DNA"/>
</dbReference>
<evidence type="ECO:0000313" key="3">
    <source>
        <dbReference type="Proteomes" id="UP001589667"/>
    </source>
</evidence>
<sequence length="73" mass="7621">MPKVEMVVLISGTRNGVDWPAVGGFIDVPAQEAAELIANGFARAPEGKSAESEKATARRKPEQRGGLTKASLG</sequence>
<evidence type="ECO:0000313" key="2">
    <source>
        <dbReference type="EMBL" id="MFB9641527.1"/>
    </source>
</evidence>
<name>A0ABV5SPC4_9MICO</name>
<gene>
    <name evidence="2" type="ORF">ACFFQV_04390</name>
</gene>